<proteinExistence type="predicted"/>
<evidence type="ECO:0000313" key="4">
    <source>
        <dbReference type="Proteomes" id="UP000008549"/>
    </source>
</evidence>
<dbReference type="EMBL" id="HE600967">
    <property type="protein sequence ID" value="CAP24393.2"/>
    <property type="molecule type" value="Genomic_DNA"/>
</dbReference>
<dbReference type="OMA" id="NDADSCT"/>
<name>A8WV82_CAEBR</name>
<dbReference type="SMART" id="SM00198">
    <property type="entry name" value="SCP"/>
    <property type="match status" value="1"/>
</dbReference>
<dbReference type="RefSeq" id="XP_045092415.1">
    <property type="nucleotide sequence ID" value="XM_045236172.1"/>
</dbReference>
<gene>
    <name evidence="3 5" type="ORF">CBG03517</name>
    <name evidence="3" type="ORF">CBG_03517</name>
</gene>
<sequence>MKFILYILVVLGFASAQFNETAQEAILKAHNDLRSAIAKGEYRISGTLLNAASNMRKMKWDLSLAEKAQNVTDSCPDNINTGDGYGENVLASYVENPGKALEIVSFENNSIFMVIVQTLLDVEVWKMQFGMRLEDLLSLNGNIQNYELTKTTQMAWAEIDSIGCGFSNCGQKSSGSKTKVVVACMYKISSSRISQEKPYKSGETCSSCDPGFTCDTVSGLCAGI</sequence>
<dbReference type="WormBase" id="CBG03517">
    <property type="protein sequence ID" value="CBP06530"/>
    <property type="gene ID" value="WBGene00026369"/>
</dbReference>
<dbReference type="SUPFAM" id="SSF55797">
    <property type="entry name" value="PR-1-like"/>
    <property type="match status" value="1"/>
</dbReference>
<dbReference type="Gene3D" id="3.40.33.10">
    <property type="entry name" value="CAP"/>
    <property type="match status" value="1"/>
</dbReference>
<dbReference type="GO" id="GO:0005615">
    <property type="term" value="C:extracellular space"/>
    <property type="evidence" value="ECO:0000318"/>
    <property type="project" value="GO_Central"/>
</dbReference>
<accession>A8WV82</accession>
<dbReference type="HOGENOM" id="CLU_035730_7_1_1"/>
<evidence type="ECO:0000313" key="3">
    <source>
        <dbReference type="EMBL" id="CAP24393.2"/>
    </source>
</evidence>
<evidence type="ECO:0000313" key="5">
    <source>
        <dbReference type="WormBase" id="CBG03517"/>
    </source>
</evidence>
<dbReference type="InParanoid" id="A8WV82"/>
<organism evidence="3 4">
    <name type="scientific">Caenorhabditis briggsae</name>
    <dbReference type="NCBI Taxonomy" id="6238"/>
    <lineage>
        <taxon>Eukaryota</taxon>
        <taxon>Metazoa</taxon>
        <taxon>Ecdysozoa</taxon>
        <taxon>Nematoda</taxon>
        <taxon>Chromadorea</taxon>
        <taxon>Rhabditida</taxon>
        <taxon>Rhabditina</taxon>
        <taxon>Rhabditomorpha</taxon>
        <taxon>Rhabditoidea</taxon>
        <taxon>Rhabditidae</taxon>
        <taxon>Peloderinae</taxon>
        <taxon>Caenorhabditis</taxon>
    </lineage>
</organism>
<reference evidence="3 4" key="2">
    <citation type="journal article" date="2011" name="PLoS Genet.">
        <title>Caenorhabditis briggsae recombinant inbred line genotypes reveal inter-strain incompatibility and the evolution of recombination.</title>
        <authorList>
            <person name="Ross J.A."/>
            <person name="Koboldt D.C."/>
            <person name="Staisch J.E."/>
            <person name="Chamberlin H.M."/>
            <person name="Gupta B.P."/>
            <person name="Miller R.D."/>
            <person name="Baird S.E."/>
            <person name="Haag E.S."/>
        </authorList>
    </citation>
    <scope>NUCLEOTIDE SEQUENCE [LARGE SCALE GENOMIC DNA]</scope>
    <source>
        <strain evidence="3 4">AF16</strain>
    </source>
</reference>
<dbReference type="InterPro" id="IPR035940">
    <property type="entry name" value="CAP_sf"/>
</dbReference>
<dbReference type="Pfam" id="PF00188">
    <property type="entry name" value="CAP"/>
    <property type="match status" value="1"/>
</dbReference>
<dbReference type="eggNOG" id="KOG3017">
    <property type="taxonomic scope" value="Eukaryota"/>
</dbReference>
<evidence type="ECO:0000256" key="1">
    <source>
        <dbReference type="SAM" id="SignalP"/>
    </source>
</evidence>
<dbReference type="InterPro" id="IPR014044">
    <property type="entry name" value="CAP_dom"/>
</dbReference>
<dbReference type="CTD" id="8576651"/>
<keyword evidence="4" id="KW-1185">Reference proteome</keyword>
<feature type="domain" description="SCP" evidence="2">
    <location>
        <begin position="21"/>
        <end position="189"/>
    </location>
</feature>
<dbReference type="InterPro" id="IPR001283">
    <property type="entry name" value="CRISP-related"/>
</dbReference>
<dbReference type="PANTHER" id="PTHR10334">
    <property type="entry name" value="CYSTEINE-RICH SECRETORY PROTEIN-RELATED"/>
    <property type="match status" value="1"/>
</dbReference>
<dbReference type="CDD" id="cd05380">
    <property type="entry name" value="CAP_euk"/>
    <property type="match status" value="1"/>
</dbReference>
<evidence type="ECO:0000259" key="2">
    <source>
        <dbReference type="SMART" id="SM00198"/>
    </source>
</evidence>
<reference evidence="3 4" key="1">
    <citation type="journal article" date="2003" name="PLoS Biol.">
        <title>The genome sequence of Caenorhabditis briggsae: a platform for comparative genomics.</title>
        <authorList>
            <person name="Stein L.D."/>
            <person name="Bao Z."/>
            <person name="Blasiar D."/>
            <person name="Blumenthal T."/>
            <person name="Brent M.R."/>
            <person name="Chen N."/>
            <person name="Chinwalla A."/>
            <person name="Clarke L."/>
            <person name="Clee C."/>
            <person name="Coghlan A."/>
            <person name="Coulson A."/>
            <person name="D'Eustachio P."/>
            <person name="Fitch D.H."/>
            <person name="Fulton L.A."/>
            <person name="Fulton R.E."/>
            <person name="Griffiths-Jones S."/>
            <person name="Harris T.W."/>
            <person name="Hillier L.W."/>
            <person name="Kamath R."/>
            <person name="Kuwabara P.E."/>
            <person name="Mardis E.R."/>
            <person name="Marra M.A."/>
            <person name="Miner T.L."/>
            <person name="Minx P."/>
            <person name="Mullikin J.C."/>
            <person name="Plumb R.W."/>
            <person name="Rogers J."/>
            <person name="Schein J.E."/>
            <person name="Sohrmann M."/>
            <person name="Spieth J."/>
            <person name="Stajich J.E."/>
            <person name="Wei C."/>
            <person name="Willey D."/>
            <person name="Wilson R.K."/>
            <person name="Durbin R."/>
            <person name="Waterston R.H."/>
        </authorList>
    </citation>
    <scope>NUCLEOTIDE SEQUENCE [LARGE SCALE GENOMIC DNA]</scope>
    <source>
        <strain evidence="3 4">AF16</strain>
    </source>
</reference>
<feature type="chain" id="PRO_5002729113" evidence="1">
    <location>
        <begin position="17"/>
        <end position="224"/>
    </location>
</feature>
<keyword evidence="1" id="KW-0732">Signal</keyword>
<protein>
    <submittedName>
        <fullName evidence="3">Protein CBG03517</fullName>
    </submittedName>
</protein>
<feature type="signal peptide" evidence="1">
    <location>
        <begin position="1"/>
        <end position="16"/>
    </location>
</feature>
<dbReference type="FunFam" id="3.40.33.10:FF:000013">
    <property type="entry name" value="SCP-Like extracellular protein"/>
    <property type="match status" value="1"/>
</dbReference>
<dbReference type="AlphaFoldDB" id="A8WV82"/>
<dbReference type="KEGG" id="cbr:CBG_03517"/>
<dbReference type="GeneID" id="8576651"/>
<dbReference type="Proteomes" id="UP000008549">
    <property type="component" value="Unassembled WGS sequence"/>
</dbReference>